<dbReference type="GO" id="GO:0008017">
    <property type="term" value="F:microtubule binding"/>
    <property type="evidence" value="ECO:0007669"/>
    <property type="project" value="TreeGrafter"/>
</dbReference>
<dbReference type="GO" id="GO:0007059">
    <property type="term" value="P:chromosome segregation"/>
    <property type="evidence" value="ECO:0007669"/>
    <property type="project" value="TreeGrafter"/>
</dbReference>
<evidence type="ECO:0000259" key="5">
    <source>
        <dbReference type="Pfam" id="PF07989"/>
    </source>
</evidence>
<dbReference type="PANTHER" id="PTHR46930">
    <property type="entry name" value="CDK5 REGULATORY SUBUNIT-ASSOCIATED PROTEIN 2"/>
    <property type="match status" value="1"/>
</dbReference>
<accession>A0AAV1FDK6</accession>
<feature type="domain" description="Centrosomin N-terminal motif 1" evidence="5">
    <location>
        <begin position="43"/>
        <end position="111"/>
    </location>
</feature>
<dbReference type="Proteomes" id="UP001178508">
    <property type="component" value="Chromosome 7"/>
</dbReference>
<sequence>MSGFLYRGRDCAAQKRARPKSLGPMMDFSRDETEKGPPVQTHSLREFEQHLNDLKKENFSLKLRIYFLEEKIQQKFEESSDDVHKRNIELKVEVESLKNELVEKQQLVDKALSTAESLSNQSEAELQRRLSERQEEICHMQEILQTKVQLLQEEAELARGEAERMASFADSESQRCLALEREMAERMVAGGGSGGPLAQQALADKDRLIEELTQQKHSLDLRVQELEVKVQDLSETEEEEEAESRRCRGDCRVNSQLQIQFGRHFYEVMKAARALTASPSTLTLTADEAAEGEGDTGQRLGQTPVNRTEHPKTSGDSRMFSVFVSARTGGGCSCCCCGEEMLTYRETTSI</sequence>
<dbReference type="GO" id="GO:0046600">
    <property type="term" value="P:negative regulation of centriole replication"/>
    <property type="evidence" value="ECO:0007669"/>
    <property type="project" value="TreeGrafter"/>
</dbReference>
<dbReference type="GO" id="GO:0001578">
    <property type="term" value="P:microtubule bundle formation"/>
    <property type="evidence" value="ECO:0007669"/>
    <property type="project" value="TreeGrafter"/>
</dbReference>
<organism evidence="6 7">
    <name type="scientific">Xyrichtys novacula</name>
    <name type="common">Pearly razorfish</name>
    <name type="synonym">Hemipteronotus novacula</name>
    <dbReference type="NCBI Taxonomy" id="13765"/>
    <lineage>
        <taxon>Eukaryota</taxon>
        <taxon>Metazoa</taxon>
        <taxon>Chordata</taxon>
        <taxon>Craniata</taxon>
        <taxon>Vertebrata</taxon>
        <taxon>Euteleostomi</taxon>
        <taxon>Actinopterygii</taxon>
        <taxon>Neopterygii</taxon>
        <taxon>Teleostei</taxon>
        <taxon>Neoteleostei</taxon>
        <taxon>Acanthomorphata</taxon>
        <taxon>Eupercaria</taxon>
        <taxon>Labriformes</taxon>
        <taxon>Labridae</taxon>
        <taxon>Xyrichtys</taxon>
    </lineage>
</organism>
<feature type="region of interest" description="Disordered" evidence="4">
    <location>
        <begin position="289"/>
        <end position="316"/>
    </location>
</feature>
<gene>
    <name evidence="6" type="ORF">XNOV1_A030543</name>
</gene>
<dbReference type="EMBL" id="OY660870">
    <property type="protein sequence ID" value="CAJ1059466.1"/>
    <property type="molecule type" value="Genomic_DNA"/>
</dbReference>
<evidence type="ECO:0000256" key="3">
    <source>
        <dbReference type="SAM" id="Coils"/>
    </source>
</evidence>
<reference evidence="6" key="1">
    <citation type="submission" date="2023-08" db="EMBL/GenBank/DDBJ databases">
        <authorList>
            <person name="Alioto T."/>
            <person name="Alioto T."/>
            <person name="Gomez Garrido J."/>
        </authorList>
    </citation>
    <scope>NUCLEOTIDE SEQUENCE</scope>
</reference>
<dbReference type="PANTHER" id="PTHR46930:SF1">
    <property type="entry name" value="CDK5 REGULATORY SUBUNIT-ASSOCIATED PROTEIN 2"/>
    <property type="match status" value="1"/>
</dbReference>
<dbReference type="InterPro" id="IPR012943">
    <property type="entry name" value="Cnn_1N"/>
</dbReference>
<name>A0AAV1FDK6_XYRNO</name>
<protein>
    <submittedName>
        <fullName evidence="6">Myomegalin-like isoform X1</fullName>
    </submittedName>
</protein>
<dbReference type="GO" id="GO:0007099">
    <property type="term" value="P:centriole replication"/>
    <property type="evidence" value="ECO:0007669"/>
    <property type="project" value="TreeGrafter"/>
</dbReference>
<dbReference type="InterPro" id="IPR042791">
    <property type="entry name" value="CDK5RAP2"/>
</dbReference>
<feature type="coiled-coil region" evidence="3">
    <location>
        <begin position="44"/>
        <end position="114"/>
    </location>
</feature>
<feature type="region of interest" description="Disordered" evidence="4">
    <location>
        <begin position="1"/>
        <end position="39"/>
    </location>
</feature>
<evidence type="ECO:0000256" key="2">
    <source>
        <dbReference type="ARBA" id="ARBA00022490"/>
    </source>
</evidence>
<dbReference type="GO" id="GO:0005737">
    <property type="term" value="C:cytoplasm"/>
    <property type="evidence" value="ECO:0007669"/>
    <property type="project" value="UniProtKB-SubCell"/>
</dbReference>
<evidence type="ECO:0000313" key="7">
    <source>
        <dbReference type="Proteomes" id="UP001178508"/>
    </source>
</evidence>
<dbReference type="GO" id="GO:0043015">
    <property type="term" value="F:gamma-tubulin binding"/>
    <property type="evidence" value="ECO:0007669"/>
    <property type="project" value="TreeGrafter"/>
</dbReference>
<comment type="subcellular location">
    <subcellularLocation>
        <location evidence="1">Cytoplasm</location>
    </subcellularLocation>
</comment>
<evidence type="ECO:0000313" key="6">
    <source>
        <dbReference type="EMBL" id="CAJ1059466.1"/>
    </source>
</evidence>
<keyword evidence="7" id="KW-1185">Reference proteome</keyword>
<dbReference type="GO" id="GO:0090266">
    <property type="term" value="P:regulation of mitotic cell cycle spindle assembly checkpoint"/>
    <property type="evidence" value="ECO:0007669"/>
    <property type="project" value="TreeGrafter"/>
</dbReference>
<keyword evidence="2" id="KW-0963">Cytoplasm</keyword>
<dbReference type="GO" id="GO:0000132">
    <property type="term" value="P:establishment of mitotic spindle orientation"/>
    <property type="evidence" value="ECO:0007669"/>
    <property type="project" value="TreeGrafter"/>
</dbReference>
<dbReference type="GO" id="GO:0097431">
    <property type="term" value="C:mitotic spindle pole"/>
    <property type="evidence" value="ECO:0007669"/>
    <property type="project" value="TreeGrafter"/>
</dbReference>
<dbReference type="GO" id="GO:0000242">
    <property type="term" value="C:pericentriolar material"/>
    <property type="evidence" value="ECO:0007669"/>
    <property type="project" value="TreeGrafter"/>
</dbReference>
<dbReference type="AlphaFoldDB" id="A0AAV1FDK6"/>
<keyword evidence="3" id="KW-0175">Coiled coil</keyword>
<feature type="coiled-coil region" evidence="3">
    <location>
        <begin position="209"/>
        <end position="243"/>
    </location>
</feature>
<proteinExistence type="predicted"/>
<evidence type="ECO:0000256" key="4">
    <source>
        <dbReference type="SAM" id="MobiDB-lite"/>
    </source>
</evidence>
<evidence type="ECO:0000256" key="1">
    <source>
        <dbReference type="ARBA" id="ARBA00004496"/>
    </source>
</evidence>
<dbReference type="Pfam" id="PF07989">
    <property type="entry name" value="Cnn_1N"/>
    <property type="match status" value="1"/>
</dbReference>
<dbReference type="GO" id="GO:0035371">
    <property type="term" value="C:microtubule plus-end"/>
    <property type="evidence" value="ECO:0007669"/>
    <property type="project" value="TreeGrafter"/>
</dbReference>